<protein>
    <submittedName>
        <fullName evidence="2">Uncharacterized protein</fullName>
    </submittedName>
</protein>
<feature type="transmembrane region" description="Helical" evidence="1">
    <location>
        <begin position="37"/>
        <end position="56"/>
    </location>
</feature>
<sequence>MMKKINLVEMLVVICVSYTILSLVNAGLALAMGKNTISAMNSFTMVLWTSIGVGILYMHQYFERWSPLVMIIAQYIIAMGLVFGSLLLESQYIELHPMAYRDAFRSFTIPYIIGAAIYYIYIFREAKRQNELLQEIKNKKS</sequence>
<name>A0A9J6NZQ9_9CLOT</name>
<keyword evidence="3" id="KW-1185">Reference proteome</keyword>
<dbReference type="EMBL" id="JAGSOJ010000001">
    <property type="protein sequence ID" value="MCM1989101.1"/>
    <property type="molecule type" value="Genomic_DNA"/>
</dbReference>
<feature type="transmembrane region" description="Helical" evidence="1">
    <location>
        <begin position="103"/>
        <end position="123"/>
    </location>
</feature>
<keyword evidence="1" id="KW-0812">Transmembrane</keyword>
<evidence type="ECO:0000313" key="2">
    <source>
        <dbReference type="EMBL" id="MCM1989101.1"/>
    </source>
</evidence>
<dbReference type="AlphaFoldDB" id="A0A9J6NZQ9"/>
<keyword evidence="1" id="KW-0472">Membrane</keyword>
<organism evidence="2 3">
    <name type="scientific">Oceanirhabdus seepicola</name>
    <dbReference type="NCBI Taxonomy" id="2828781"/>
    <lineage>
        <taxon>Bacteria</taxon>
        <taxon>Bacillati</taxon>
        <taxon>Bacillota</taxon>
        <taxon>Clostridia</taxon>
        <taxon>Eubacteriales</taxon>
        <taxon>Clostridiaceae</taxon>
        <taxon>Oceanirhabdus</taxon>
    </lineage>
</organism>
<comment type="caution">
    <text evidence="2">The sequence shown here is derived from an EMBL/GenBank/DDBJ whole genome shotgun (WGS) entry which is preliminary data.</text>
</comment>
<evidence type="ECO:0000313" key="3">
    <source>
        <dbReference type="Proteomes" id="UP001056429"/>
    </source>
</evidence>
<dbReference type="RefSeq" id="WP_250857982.1">
    <property type="nucleotide sequence ID" value="NZ_JAGSOJ010000001.1"/>
</dbReference>
<dbReference type="Proteomes" id="UP001056429">
    <property type="component" value="Unassembled WGS sequence"/>
</dbReference>
<proteinExistence type="predicted"/>
<dbReference type="Pfam" id="PF20312">
    <property type="entry name" value="DUF6608"/>
    <property type="match status" value="1"/>
</dbReference>
<accession>A0A9J6NZQ9</accession>
<keyword evidence="1" id="KW-1133">Transmembrane helix</keyword>
<evidence type="ECO:0000256" key="1">
    <source>
        <dbReference type="SAM" id="Phobius"/>
    </source>
</evidence>
<gene>
    <name evidence="2" type="ORF">KDK92_05065</name>
</gene>
<dbReference type="InterPro" id="IPR046716">
    <property type="entry name" value="DUF6608"/>
</dbReference>
<reference evidence="2" key="1">
    <citation type="journal article" date="2021" name="mSystems">
        <title>Bacteria and Archaea Synergistically Convert Glycine Betaine to Biogenic Methane in the Formosa Cold Seep of the South China Sea.</title>
        <authorList>
            <person name="Li L."/>
            <person name="Zhang W."/>
            <person name="Zhang S."/>
            <person name="Song L."/>
            <person name="Sun Q."/>
            <person name="Zhang H."/>
            <person name="Xiang H."/>
            <person name="Dong X."/>
        </authorList>
    </citation>
    <scope>NUCLEOTIDE SEQUENCE</scope>
    <source>
        <strain evidence="2">ZWT</strain>
    </source>
</reference>
<reference evidence="2" key="2">
    <citation type="submission" date="2021-04" db="EMBL/GenBank/DDBJ databases">
        <authorList>
            <person name="Dong X."/>
        </authorList>
    </citation>
    <scope>NUCLEOTIDE SEQUENCE</scope>
    <source>
        <strain evidence="2">ZWT</strain>
    </source>
</reference>
<feature type="transmembrane region" description="Helical" evidence="1">
    <location>
        <begin position="7"/>
        <end position="31"/>
    </location>
</feature>
<feature type="transmembrane region" description="Helical" evidence="1">
    <location>
        <begin position="68"/>
        <end position="88"/>
    </location>
</feature>